<evidence type="ECO:0000256" key="1">
    <source>
        <dbReference type="SAM" id="Phobius"/>
    </source>
</evidence>
<feature type="transmembrane region" description="Helical" evidence="1">
    <location>
        <begin position="279"/>
        <end position="300"/>
    </location>
</feature>
<dbReference type="AlphaFoldDB" id="A0A160DW78"/>
<evidence type="ECO:0000313" key="4">
    <source>
        <dbReference type="Proteomes" id="UP000076830"/>
    </source>
</evidence>
<sequence>MTTTSRIHYMDNLRALAMLAGVVFHAALAYSPLIRPYWPPADAAGSAAVDMVAWWLHAFRMPLFFVVAGFFSALLVQRRGLAGLFRTRLVRVLLPLLAGVPLVVLGMYRLTVYAATTVQHPSPVLAWLRDYAATQGSVPLIPSLAHLWFLAYLMLFTLLVWVVAAIEPQRAYARIRALPVSWPTVLVAPLLLAPALAMTTNPWPAPEALLPQLWAVAYFGAYFALGYHLYLQPALIDGLRRFGPLLLVGALVAYAASPWVLGTPRPVPAGWATRGLDAVLQACAGLWMTLCCLIAGRAWLDTSNRVMRWFADAAYWVYLVHLPVLFAIQYRLLDVPLPWPAKFALATTLTLVVSLASYQLLVRHTVLGRWLNGRRPGRTPAHATQAAMPAD</sequence>
<reference evidence="3 4" key="1">
    <citation type="submission" date="2016-04" db="EMBL/GenBank/DDBJ databases">
        <title>Complete genome sequence of Dokdonella koreensis DS-123T.</title>
        <authorList>
            <person name="Kim J.F."/>
            <person name="Lee H."/>
            <person name="Kwak M.-J."/>
        </authorList>
    </citation>
    <scope>NUCLEOTIDE SEQUENCE [LARGE SCALE GENOMIC DNA]</scope>
    <source>
        <strain evidence="3 4">DS-123</strain>
    </source>
</reference>
<accession>A0A160DW78</accession>
<keyword evidence="3" id="KW-0012">Acyltransferase</keyword>
<feature type="transmembrane region" description="Helical" evidence="1">
    <location>
        <begin position="147"/>
        <end position="166"/>
    </location>
</feature>
<keyword evidence="1" id="KW-0472">Membrane</keyword>
<feature type="transmembrane region" description="Helical" evidence="1">
    <location>
        <begin position="12"/>
        <end position="34"/>
    </location>
</feature>
<feature type="transmembrane region" description="Helical" evidence="1">
    <location>
        <begin position="88"/>
        <end position="108"/>
    </location>
</feature>
<feature type="transmembrane region" description="Helical" evidence="1">
    <location>
        <begin position="54"/>
        <end position="76"/>
    </location>
</feature>
<dbReference type="OrthoDB" id="341887at2"/>
<protein>
    <submittedName>
        <fullName evidence="3">Acyltransferase 3</fullName>
    </submittedName>
</protein>
<keyword evidence="1" id="KW-0812">Transmembrane</keyword>
<dbReference type="Pfam" id="PF01757">
    <property type="entry name" value="Acyl_transf_3"/>
    <property type="match status" value="1"/>
</dbReference>
<keyword evidence="3" id="KW-0808">Transferase</keyword>
<dbReference type="InterPro" id="IPR050623">
    <property type="entry name" value="Glucan_succinyl_AcylTrfase"/>
</dbReference>
<feature type="domain" description="Acyltransferase 3" evidence="2">
    <location>
        <begin position="7"/>
        <end position="357"/>
    </location>
</feature>
<dbReference type="Proteomes" id="UP000076830">
    <property type="component" value="Chromosome"/>
</dbReference>
<dbReference type="GO" id="GO:0016747">
    <property type="term" value="F:acyltransferase activity, transferring groups other than amino-acyl groups"/>
    <property type="evidence" value="ECO:0007669"/>
    <property type="project" value="InterPro"/>
</dbReference>
<dbReference type="EMBL" id="CP015249">
    <property type="protein sequence ID" value="ANB18875.1"/>
    <property type="molecule type" value="Genomic_DNA"/>
</dbReference>
<proteinExistence type="predicted"/>
<dbReference type="PANTHER" id="PTHR36927:SF1">
    <property type="entry name" value="MDO-LIKE PROTEIN"/>
    <property type="match status" value="1"/>
</dbReference>
<feature type="transmembrane region" description="Helical" evidence="1">
    <location>
        <begin position="312"/>
        <end position="333"/>
    </location>
</feature>
<dbReference type="STRING" id="1300342.I596_2882"/>
<dbReference type="InterPro" id="IPR002656">
    <property type="entry name" value="Acyl_transf_3_dom"/>
</dbReference>
<dbReference type="PATRIC" id="fig|1300342.3.peg.2809"/>
<keyword evidence="4" id="KW-1185">Reference proteome</keyword>
<gene>
    <name evidence="3" type="ORF">I596_2882</name>
</gene>
<feature type="transmembrane region" description="Helical" evidence="1">
    <location>
        <begin position="242"/>
        <end position="259"/>
    </location>
</feature>
<feature type="transmembrane region" description="Helical" evidence="1">
    <location>
        <begin position="209"/>
        <end position="230"/>
    </location>
</feature>
<dbReference type="RefSeq" id="WP_067648952.1">
    <property type="nucleotide sequence ID" value="NZ_CP015249.1"/>
</dbReference>
<name>A0A160DW78_9GAMM</name>
<dbReference type="KEGG" id="dko:I596_2882"/>
<evidence type="ECO:0000259" key="2">
    <source>
        <dbReference type="Pfam" id="PF01757"/>
    </source>
</evidence>
<feature type="transmembrane region" description="Helical" evidence="1">
    <location>
        <begin position="339"/>
        <end position="361"/>
    </location>
</feature>
<organism evidence="3 4">
    <name type="scientific">Dokdonella koreensis DS-123</name>
    <dbReference type="NCBI Taxonomy" id="1300342"/>
    <lineage>
        <taxon>Bacteria</taxon>
        <taxon>Pseudomonadati</taxon>
        <taxon>Pseudomonadota</taxon>
        <taxon>Gammaproteobacteria</taxon>
        <taxon>Lysobacterales</taxon>
        <taxon>Rhodanobacteraceae</taxon>
        <taxon>Dokdonella</taxon>
    </lineage>
</organism>
<feature type="transmembrane region" description="Helical" evidence="1">
    <location>
        <begin position="178"/>
        <end position="197"/>
    </location>
</feature>
<keyword evidence="1" id="KW-1133">Transmembrane helix</keyword>
<dbReference type="PANTHER" id="PTHR36927">
    <property type="entry name" value="BLR4337 PROTEIN"/>
    <property type="match status" value="1"/>
</dbReference>
<evidence type="ECO:0000313" key="3">
    <source>
        <dbReference type="EMBL" id="ANB18875.1"/>
    </source>
</evidence>